<sequence>MTPGTSVPPHFHKRFSESFDLISGSMSVYSSTSPELDALEASAKKLEIGKPVTVEPKVYHQYKVGGEQTVLRRILTPGDANFERLLKILNGLHADGKLAEMSQSAVLMAIVMGLSDAHLIGPGKEMLDGVEAAKKKR</sequence>
<dbReference type="InParanoid" id="A0A1Y2DJ86"/>
<evidence type="ECO:0000313" key="2">
    <source>
        <dbReference type="Proteomes" id="UP000193689"/>
    </source>
</evidence>
<gene>
    <name evidence="1" type="ORF">BCR38DRAFT_446265</name>
</gene>
<organism evidence="1 2">
    <name type="scientific">Pseudomassariella vexata</name>
    <dbReference type="NCBI Taxonomy" id="1141098"/>
    <lineage>
        <taxon>Eukaryota</taxon>
        <taxon>Fungi</taxon>
        <taxon>Dikarya</taxon>
        <taxon>Ascomycota</taxon>
        <taxon>Pezizomycotina</taxon>
        <taxon>Sordariomycetes</taxon>
        <taxon>Xylariomycetidae</taxon>
        <taxon>Amphisphaeriales</taxon>
        <taxon>Pseudomassariaceae</taxon>
        <taxon>Pseudomassariella</taxon>
    </lineage>
</organism>
<dbReference type="OrthoDB" id="4763033at2759"/>
<evidence type="ECO:0000313" key="1">
    <source>
        <dbReference type="EMBL" id="ORY59318.1"/>
    </source>
</evidence>
<protein>
    <recommendedName>
        <fullName evidence="3">Cupin type-1 domain-containing protein</fullName>
    </recommendedName>
</protein>
<name>A0A1Y2DJ86_9PEZI</name>
<dbReference type="InterPro" id="IPR014710">
    <property type="entry name" value="RmlC-like_jellyroll"/>
</dbReference>
<dbReference type="Gene3D" id="2.60.120.10">
    <property type="entry name" value="Jelly Rolls"/>
    <property type="match status" value="1"/>
</dbReference>
<dbReference type="SUPFAM" id="SSF51182">
    <property type="entry name" value="RmlC-like cupins"/>
    <property type="match status" value="1"/>
</dbReference>
<keyword evidence="2" id="KW-1185">Reference proteome</keyword>
<dbReference type="GeneID" id="63777292"/>
<dbReference type="InterPro" id="IPR011051">
    <property type="entry name" value="RmlC_Cupin_sf"/>
</dbReference>
<proteinExistence type="predicted"/>
<comment type="caution">
    <text evidence="1">The sequence shown here is derived from an EMBL/GenBank/DDBJ whole genome shotgun (WGS) entry which is preliminary data.</text>
</comment>
<dbReference type="Proteomes" id="UP000193689">
    <property type="component" value="Unassembled WGS sequence"/>
</dbReference>
<dbReference type="RefSeq" id="XP_040712012.1">
    <property type="nucleotide sequence ID" value="XM_040861080.1"/>
</dbReference>
<evidence type="ECO:0008006" key="3">
    <source>
        <dbReference type="Google" id="ProtNLM"/>
    </source>
</evidence>
<reference evidence="1 2" key="1">
    <citation type="submission" date="2016-07" db="EMBL/GenBank/DDBJ databases">
        <title>Pervasive Adenine N6-methylation of Active Genes in Fungi.</title>
        <authorList>
            <consortium name="DOE Joint Genome Institute"/>
            <person name="Mondo S.J."/>
            <person name="Dannebaum R.O."/>
            <person name="Kuo R.C."/>
            <person name="Labutti K."/>
            <person name="Haridas S."/>
            <person name="Kuo A."/>
            <person name="Salamov A."/>
            <person name="Ahrendt S.R."/>
            <person name="Lipzen A."/>
            <person name="Sullivan W."/>
            <person name="Andreopoulos W.B."/>
            <person name="Clum A."/>
            <person name="Lindquist E."/>
            <person name="Daum C."/>
            <person name="Ramamoorthy G.K."/>
            <person name="Gryganskyi A."/>
            <person name="Culley D."/>
            <person name="Magnuson J.K."/>
            <person name="James T.Y."/>
            <person name="O'Malley M.A."/>
            <person name="Stajich J.E."/>
            <person name="Spatafora J.W."/>
            <person name="Visel A."/>
            <person name="Grigoriev I.V."/>
        </authorList>
    </citation>
    <scope>NUCLEOTIDE SEQUENCE [LARGE SCALE GENOMIC DNA]</scope>
    <source>
        <strain evidence="1 2">CBS 129021</strain>
    </source>
</reference>
<dbReference type="AlphaFoldDB" id="A0A1Y2DJ86"/>
<accession>A0A1Y2DJ86</accession>
<dbReference type="EMBL" id="MCFJ01000014">
    <property type="protein sequence ID" value="ORY59318.1"/>
    <property type="molecule type" value="Genomic_DNA"/>
</dbReference>